<sequence length="465" mass="52427">MKNIKMLVMLIALGLSGMLLAQTSSAAVTAEEAKQLGTTLTKFGAEKAGNEDGSIPAYTGGIEKVPGYDPKTSDHYVNPFADEKPLYSVNAENMQEYADMLTEGTKELMGLHPDYRIDVYPTHRSMRYQDWVIENTMKNATTVQLAGKIEGDAVTGADKNDLPFPGIPFPIPKNGYEAMWNFNMFFGPAISRFRGNGFLCDTAGNMISLPSASSWHVKPWYDKANNLRDMTQDAFRGWNSTMVAPPSSAGTVFLIMYLASGNQNTWFYTPGQRRVRRAPEFAYDVPISAYGGVLMWDELFGFTGRMDRFDFKLVGKKEMLVPYNTYRMLNDMIPKDFIGPKFVSPDALRWEKHRIWVVEATRKPEARHVYSRKVFYIDEDSWDILINEGYDNTGNIWRIMQMPTFPAYDTGGIYSWSSITYDILKGNYSLVNMFGDPGCYIRSYDTSEGQRLPLTPSSVAAGSVR</sequence>
<dbReference type="AlphaFoldDB" id="A0A5K7ZKY8"/>
<gene>
    <name evidence="2" type="ORF">DSCO28_26100</name>
</gene>
<reference evidence="2 3" key="1">
    <citation type="submission" date="2019-11" db="EMBL/GenBank/DDBJ databases">
        <title>Comparative genomics of hydrocarbon-degrading Desulfosarcina strains.</title>
        <authorList>
            <person name="Watanabe M."/>
            <person name="Kojima H."/>
            <person name="Fukui M."/>
        </authorList>
    </citation>
    <scope>NUCLEOTIDE SEQUENCE [LARGE SCALE GENOMIC DNA]</scope>
    <source>
        <strain evidence="2 3">28bB2T</strain>
    </source>
</reference>
<dbReference type="InterPro" id="IPR010752">
    <property type="entry name" value="DUF1329"/>
</dbReference>
<proteinExistence type="predicted"/>
<evidence type="ECO:0000256" key="1">
    <source>
        <dbReference type="SAM" id="SignalP"/>
    </source>
</evidence>
<dbReference type="EMBL" id="AP021876">
    <property type="protein sequence ID" value="BBO82044.1"/>
    <property type="molecule type" value="Genomic_DNA"/>
</dbReference>
<organism evidence="2 3">
    <name type="scientific">Desulfosarcina ovata subsp. sediminis</name>
    <dbReference type="NCBI Taxonomy" id="885957"/>
    <lineage>
        <taxon>Bacteria</taxon>
        <taxon>Pseudomonadati</taxon>
        <taxon>Thermodesulfobacteriota</taxon>
        <taxon>Desulfobacteria</taxon>
        <taxon>Desulfobacterales</taxon>
        <taxon>Desulfosarcinaceae</taxon>
        <taxon>Desulfosarcina</taxon>
    </lineage>
</organism>
<dbReference type="Gene3D" id="2.50.20.10">
    <property type="entry name" value="Lipoprotein localisation LolA/LolB/LppX"/>
    <property type="match status" value="1"/>
</dbReference>
<dbReference type="KEGG" id="dov:DSCO28_26100"/>
<evidence type="ECO:0000313" key="2">
    <source>
        <dbReference type="EMBL" id="BBO82044.1"/>
    </source>
</evidence>
<keyword evidence="1" id="KW-0732">Signal</keyword>
<protein>
    <recommendedName>
        <fullName evidence="4">DUF1329 domain-containing protein</fullName>
    </recommendedName>
</protein>
<evidence type="ECO:0008006" key="4">
    <source>
        <dbReference type="Google" id="ProtNLM"/>
    </source>
</evidence>
<accession>A0A5K7ZKY8</accession>
<feature type="signal peptide" evidence="1">
    <location>
        <begin position="1"/>
        <end position="21"/>
    </location>
</feature>
<dbReference type="Proteomes" id="UP000425960">
    <property type="component" value="Chromosome"/>
</dbReference>
<dbReference type="Pfam" id="PF07044">
    <property type="entry name" value="DUF1329"/>
    <property type="match status" value="1"/>
</dbReference>
<dbReference type="CDD" id="cd16329">
    <property type="entry name" value="LolA_like"/>
    <property type="match status" value="1"/>
</dbReference>
<name>A0A5K7ZKY8_9BACT</name>
<evidence type="ECO:0000313" key="3">
    <source>
        <dbReference type="Proteomes" id="UP000425960"/>
    </source>
</evidence>
<feature type="chain" id="PRO_5024367937" description="DUF1329 domain-containing protein" evidence="1">
    <location>
        <begin position="22"/>
        <end position="465"/>
    </location>
</feature>
<dbReference type="RefSeq" id="WP_155322594.1">
    <property type="nucleotide sequence ID" value="NZ_AP021876.1"/>
</dbReference>